<proteinExistence type="predicted"/>
<protein>
    <submittedName>
        <fullName evidence="1">Uncharacterized protein</fullName>
    </submittedName>
</protein>
<dbReference type="RefSeq" id="WP_041503408.1">
    <property type="nucleotide sequence ID" value="NZ_JPIT01000018.1"/>
</dbReference>
<reference evidence="1 2" key="1">
    <citation type="submission" date="2014-07" db="EMBL/GenBank/DDBJ databases">
        <title>Porphyromonadaceae bacterium OUH 334697 = ATCC BAA-2682 = DSM 28341 draft genome.</title>
        <authorList>
            <person name="Sydenham T.V."/>
            <person name="Hasman H."/>
            <person name="Justesen U.S."/>
        </authorList>
    </citation>
    <scope>NUCLEOTIDE SEQUENCE [LARGE SCALE GENOMIC DNA]</scope>
    <source>
        <strain evidence="1 2">OUH 334697</strain>
    </source>
</reference>
<comment type="caution">
    <text evidence="1">The sequence shown here is derived from an EMBL/GenBank/DDBJ whole genome shotgun (WGS) entry which is preliminary data.</text>
</comment>
<sequence length="583" mass="61332">MSNLINDKVEKREVKISDLPLVSSLVGLSTIGVDAQNRTVRVGLEFIKASSDAALAAAERLNTLSDNPMKIINDFWYRYNELTGKYENTGMKAKGDPVPVVDSLISTSTVDALSANQGRALKSLVDTLRTDLNDYLPLSAGNGKPLTGKLYANGGVKLSVKGVSLTGVNSTGREEALIYISSTDDVVVGDQRDNLVLHSVASDLIHRRGASAEYKIWDAYNLSSPATTTDLNSYIPRSAQGVTTSLLNLQGGIYRGGASMDGEFGYACNMLLRFDSGGTNWYTGGILSISTGGELRVAGVSNGTLSVWRDVAMQGMSNNFLHSGNEVTFISQAAALPGVWLNYRGCAGGITDYLLGSGKADGSYANLKVKNLYTSESIYIPNGQKLKSYSSEGNIVDMAYVAPGSNILVLGHLSTPGVLIRSTNTDIYHARNVGGTATNYKIWDAYNLSSPVTGSGGVAGQLAKWSAATALSGGIAYSSGNVASTVVARDGNGAFAATSISVTNLNATNLGTGGNATTIHVGLIPRAVNTCYIGSADRPFAQMYSAHFNGHLAGSADFCCDKRVEVVTAIPSTTLANTVYFLT</sequence>
<dbReference type="AlphaFoldDB" id="A0AB34R3D4"/>
<evidence type="ECO:0000313" key="2">
    <source>
        <dbReference type="Proteomes" id="UP000031937"/>
    </source>
</evidence>
<organism evidence="1 2">
    <name type="scientific">Sanguibacteroides justesenii</name>
    <dbReference type="NCBI Taxonomy" id="1547597"/>
    <lineage>
        <taxon>Bacteria</taxon>
        <taxon>Pseudomonadati</taxon>
        <taxon>Bacteroidota</taxon>
        <taxon>Bacteroidia</taxon>
        <taxon>Bacteroidales</taxon>
        <taxon>Porphyromonadaceae</taxon>
        <taxon>Sanguibacteroides</taxon>
    </lineage>
</organism>
<dbReference type="InterPro" id="IPR054500">
    <property type="entry name" value="Phage_fiber_rpt"/>
</dbReference>
<gene>
    <name evidence="1" type="ORF">IE90_08695</name>
</gene>
<dbReference type="EMBL" id="JPIT01000018">
    <property type="protein sequence ID" value="KIO45472.1"/>
    <property type="molecule type" value="Genomic_DNA"/>
</dbReference>
<evidence type="ECO:0000313" key="1">
    <source>
        <dbReference type="EMBL" id="KIO45472.1"/>
    </source>
</evidence>
<dbReference type="Proteomes" id="UP000031937">
    <property type="component" value="Unassembled WGS sequence"/>
</dbReference>
<name>A0AB34R3D4_9PORP</name>
<accession>A0AB34R3D4</accession>
<dbReference type="Pfam" id="PF22337">
    <property type="entry name" value="Phage_fiber_rpt"/>
    <property type="match status" value="1"/>
</dbReference>